<dbReference type="EC" id="6.3.4.15" evidence="5"/>
<keyword evidence="5" id="KW-0238">DNA-binding</keyword>
<comment type="similarity">
    <text evidence="5">Belongs to the biotin--protein ligase family.</text>
</comment>
<accession>A0ABR7EVT7</accession>
<feature type="DNA-binding region" description="H-T-H motif" evidence="5">
    <location>
        <begin position="18"/>
        <end position="37"/>
    </location>
</feature>
<dbReference type="PANTHER" id="PTHR12835:SF5">
    <property type="entry name" value="BIOTIN--PROTEIN LIGASE"/>
    <property type="match status" value="1"/>
</dbReference>
<proteinExistence type="inferred from homology"/>
<dbReference type="SUPFAM" id="SSF46785">
    <property type="entry name" value="Winged helix' DNA-binding domain"/>
    <property type="match status" value="1"/>
</dbReference>
<dbReference type="InterPro" id="IPR045864">
    <property type="entry name" value="aa-tRNA-synth_II/BPL/LPL"/>
</dbReference>
<feature type="domain" description="BPL/LPL catalytic" evidence="6">
    <location>
        <begin position="65"/>
        <end position="255"/>
    </location>
</feature>
<evidence type="ECO:0000256" key="2">
    <source>
        <dbReference type="ARBA" id="ARBA00022741"/>
    </source>
</evidence>
<dbReference type="InterPro" id="IPR003142">
    <property type="entry name" value="BPL_C"/>
</dbReference>
<reference evidence="7 8" key="1">
    <citation type="submission" date="2020-08" db="EMBL/GenBank/DDBJ databases">
        <title>Genome public.</title>
        <authorList>
            <person name="Liu C."/>
            <person name="Sun Q."/>
        </authorList>
    </citation>
    <scope>NUCLEOTIDE SEQUENCE [LARGE SCALE GENOMIC DNA]</scope>
    <source>
        <strain evidence="7 8">NSJ-36</strain>
    </source>
</reference>
<keyword evidence="5" id="KW-0804">Transcription</keyword>
<sequence>MKAEILRLLKESSSYISGQQLCDHFQVSRTAVWKVMEQLKKEGYTIEAVRNKGYRLLDSPDVLSKAEIESLVTTKWAGRQVVYYDETDSTNNQAKAAGEKGEVHGTLFVADRQTAGKGRRGRGWESPSGNSVSMTILLRPEIPPVKAPMLTLVMALAVADGIRDVLGVDAGIKWPNDIVLNKKKICGILTEMSTEIDYINYVVIGVGINVNQETFPDEIKETATSLKVETGKPVKRAGVIATVMERFEQYYEQFVQREDLSGIREAYEACLVNRDRDVRVLDPAGAYEAHAKGINDTGELIVVLPDGTEREIYAGEVSVRGIYGYV</sequence>
<comment type="caution">
    <text evidence="5">Lacks conserved residue(s) required for the propagation of feature annotation.</text>
</comment>
<dbReference type="InterPro" id="IPR036390">
    <property type="entry name" value="WH_DNA-bd_sf"/>
</dbReference>
<dbReference type="PANTHER" id="PTHR12835">
    <property type="entry name" value="BIOTIN PROTEIN LIGASE"/>
    <property type="match status" value="1"/>
</dbReference>
<comment type="function">
    <text evidence="5">Acts both as a biotin--[acetyl-CoA-carboxylase] ligase and a repressor.</text>
</comment>
<keyword evidence="2 5" id="KW-0547">Nucleotide-binding</keyword>
<dbReference type="Pfam" id="PF03099">
    <property type="entry name" value="BPL_LplA_LipB"/>
    <property type="match status" value="1"/>
</dbReference>
<dbReference type="CDD" id="cd16442">
    <property type="entry name" value="BPL"/>
    <property type="match status" value="1"/>
</dbReference>
<dbReference type="Gene3D" id="3.30.930.10">
    <property type="entry name" value="Bira Bifunctional Protein, Domain 2"/>
    <property type="match status" value="1"/>
</dbReference>
<protein>
    <recommendedName>
        <fullName evidence="5">Bifunctional ligase/repressor BirA</fullName>
    </recommendedName>
    <alternativeName>
        <fullName evidence="5">Biotin--[acetyl-CoA-carboxylase] ligase</fullName>
        <ecNumber evidence="5">6.3.4.15</ecNumber>
    </alternativeName>
    <alternativeName>
        <fullName evidence="5">Biotin--protein ligase</fullName>
    </alternativeName>
    <alternativeName>
        <fullName evidence="5">Biotin-[acetyl-CoA carboxylase] synthetase</fullName>
    </alternativeName>
</protein>
<gene>
    <name evidence="5" type="primary">birA</name>
    <name evidence="7" type="ORF">H8S07_08835</name>
</gene>
<keyword evidence="4 5" id="KW-0092">Biotin</keyword>
<dbReference type="InterPro" id="IPR004408">
    <property type="entry name" value="Biotin_CoA_COase_ligase"/>
</dbReference>
<dbReference type="RefSeq" id="WP_186855894.1">
    <property type="nucleotide sequence ID" value="NZ_JACOOY010000010.1"/>
</dbReference>
<evidence type="ECO:0000313" key="7">
    <source>
        <dbReference type="EMBL" id="MBC5665383.1"/>
    </source>
</evidence>
<keyword evidence="8" id="KW-1185">Reference proteome</keyword>
<feature type="binding site" evidence="5">
    <location>
        <begin position="89"/>
        <end position="91"/>
    </location>
    <ligand>
        <name>biotin</name>
        <dbReference type="ChEBI" id="CHEBI:57586"/>
    </ligand>
</feature>
<dbReference type="GO" id="GO:0004077">
    <property type="term" value="F:biotin--[biotin carboxyl-carrier protein] ligase activity"/>
    <property type="evidence" value="ECO:0007669"/>
    <property type="project" value="UniProtKB-EC"/>
</dbReference>
<dbReference type="InterPro" id="IPR004143">
    <property type="entry name" value="BPL_LPL_catalytic"/>
</dbReference>
<evidence type="ECO:0000259" key="6">
    <source>
        <dbReference type="PROSITE" id="PS51733"/>
    </source>
</evidence>
<keyword evidence="5" id="KW-0678">Repressor</keyword>
<dbReference type="InterPro" id="IPR008988">
    <property type="entry name" value="Transcriptional_repressor_C"/>
</dbReference>
<evidence type="ECO:0000256" key="3">
    <source>
        <dbReference type="ARBA" id="ARBA00022840"/>
    </source>
</evidence>
<dbReference type="Pfam" id="PF08279">
    <property type="entry name" value="HTH_11"/>
    <property type="match status" value="1"/>
</dbReference>
<dbReference type="PROSITE" id="PS51733">
    <property type="entry name" value="BPL_LPL_CATALYTIC"/>
    <property type="match status" value="1"/>
</dbReference>
<dbReference type="Gene3D" id="2.30.30.100">
    <property type="match status" value="1"/>
</dbReference>
<keyword evidence="1 5" id="KW-0436">Ligase</keyword>
<keyword evidence="5" id="KW-0805">Transcription regulation</keyword>
<dbReference type="InterPro" id="IPR030855">
    <property type="entry name" value="Bifunct_BirA"/>
</dbReference>
<dbReference type="Gene3D" id="1.10.10.10">
    <property type="entry name" value="Winged helix-like DNA-binding domain superfamily/Winged helix DNA-binding domain"/>
    <property type="match status" value="1"/>
</dbReference>
<dbReference type="SUPFAM" id="SSF50037">
    <property type="entry name" value="C-terminal domain of transcriptional repressors"/>
    <property type="match status" value="1"/>
</dbReference>
<evidence type="ECO:0000256" key="1">
    <source>
        <dbReference type="ARBA" id="ARBA00022598"/>
    </source>
</evidence>
<dbReference type="NCBIfam" id="TIGR00121">
    <property type="entry name" value="birA_ligase"/>
    <property type="match status" value="1"/>
</dbReference>
<keyword evidence="3 5" id="KW-0067">ATP-binding</keyword>
<comment type="catalytic activity">
    <reaction evidence="5">
        <text>biotin + L-lysyl-[protein] + ATP = N(6)-biotinyl-L-lysyl-[protein] + AMP + diphosphate + H(+)</text>
        <dbReference type="Rhea" id="RHEA:11756"/>
        <dbReference type="Rhea" id="RHEA-COMP:9752"/>
        <dbReference type="Rhea" id="RHEA-COMP:10505"/>
        <dbReference type="ChEBI" id="CHEBI:15378"/>
        <dbReference type="ChEBI" id="CHEBI:29969"/>
        <dbReference type="ChEBI" id="CHEBI:30616"/>
        <dbReference type="ChEBI" id="CHEBI:33019"/>
        <dbReference type="ChEBI" id="CHEBI:57586"/>
        <dbReference type="ChEBI" id="CHEBI:83144"/>
        <dbReference type="ChEBI" id="CHEBI:456215"/>
        <dbReference type="EC" id="6.3.4.15"/>
    </reaction>
</comment>
<feature type="binding site" evidence="5">
    <location>
        <position position="184"/>
    </location>
    <ligand>
        <name>biotin</name>
        <dbReference type="ChEBI" id="CHEBI:57586"/>
    </ligand>
</feature>
<organism evidence="7 8">
    <name type="scientific">Dorea hominis</name>
    <dbReference type="NCBI Taxonomy" id="2763040"/>
    <lineage>
        <taxon>Bacteria</taxon>
        <taxon>Bacillati</taxon>
        <taxon>Bacillota</taxon>
        <taxon>Clostridia</taxon>
        <taxon>Lachnospirales</taxon>
        <taxon>Lachnospiraceae</taxon>
        <taxon>Dorea</taxon>
    </lineage>
</organism>
<dbReference type="Proteomes" id="UP000647235">
    <property type="component" value="Unassembled WGS sequence"/>
</dbReference>
<dbReference type="HAMAP" id="MF_00978">
    <property type="entry name" value="Bifunct_BirA"/>
    <property type="match status" value="1"/>
</dbReference>
<dbReference type="Pfam" id="PF02237">
    <property type="entry name" value="BPL_C"/>
    <property type="match status" value="1"/>
</dbReference>
<dbReference type="EMBL" id="JACOOY010000010">
    <property type="protein sequence ID" value="MBC5665383.1"/>
    <property type="molecule type" value="Genomic_DNA"/>
</dbReference>
<evidence type="ECO:0000256" key="5">
    <source>
        <dbReference type="HAMAP-Rule" id="MF_00978"/>
    </source>
</evidence>
<feature type="binding site" evidence="5">
    <location>
        <position position="113"/>
    </location>
    <ligand>
        <name>biotin</name>
        <dbReference type="ChEBI" id="CHEBI:57586"/>
    </ligand>
</feature>
<evidence type="ECO:0000313" key="8">
    <source>
        <dbReference type="Proteomes" id="UP000647235"/>
    </source>
</evidence>
<dbReference type="SUPFAM" id="SSF55681">
    <property type="entry name" value="Class II aaRS and biotin synthetases"/>
    <property type="match status" value="1"/>
</dbReference>
<dbReference type="InterPro" id="IPR013196">
    <property type="entry name" value="HTH_11"/>
</dbReference>
<evidence type="ECO:0000256" key="4">
    <source>
        <dbReference type="ARBA" id="ARBA00023267"/>
    </source>
</evidence>
<comment type="caution">
    <text evidence="7">The sequence shown here is derived from an EMBL/GenBank/DDBJ whole genome shotgun (WGS) entry which is preliminary data.</text>
</comment>
<dbReference type="InterPro" id="IPR036388">
    <property type="entry name" value="WH-like_DNA-bd_sf"/>
</dbReference>
<name>A0ABR7EVT7_9FIRM</name>